<dbReference type="InterPro" id="IPR042112">
    <property type="entry name" value="P_AcTrfase_dom2"/>
</dbReference>
<proteinExistence type="inferred from homology"/>
<evidence type="ECO:0000313" key="5">
    <source>
        <dbReference type="EMBL" id="MBO1268882.1"/>
    </source>
</evidence>
<dbReference type="Pfam" id="PF01515">
    <property type="entry name" value="PTA_PTB"/>
    <property type="match status" value="1"/>
</dbReference>
<dbReference type="InterPro" id="IPR050500">
    <property type="entry name" value="Phos_Acetyltrans/Butyryltrans"/>
</dbReference>
<dbReference type="PIRSF" id="PIRSF000428">
    <property type="entry name" value="P_Ac_trans"/>
    <property type="match status" value="1"/>
</dbReference>
<keyword evidence="6" id="KW-1185">Reference proteome</keyword>
<sequence>MDASAASLFETRGTTMATAIVEKRSPQAVPSAGSALFERWRQELSGRGRVVGFADGEDERAVRAASALAAEGIISPRLIGRSAEIRRLADKLDCVLPGEAILDVGGLAGDGSIASLIGEAYARKPEQLPQARQEPVHVAAAALRAGYLDACVAGAATPTALVLRAALRVVGLAPGCTTLSSSFLMLLPDGRELTFGDCAVVPDPSAAQLADIAVSAAAMHQALTGQPPKVAMLSFSTRGSAAHPQVDKVRAAMEILRTRQPLLDVDGELQFDAALVPAIGAAKAPGSEVAGQANVLVFPSLDAGNIGYKITERLGGAVAVGPILQGLAAPLNDLSRGCSAADIASVGLLSAMQSLSVLERKEIRPEQGASPLREDRRRP</sequence>
<keyword evidence="3" id="KW-0012">Acyltransferase</keyword>
<dbReference type="GO" id="GO:0016746">
    <property type="term" value="F:acyltransferase activity"/>
    <property type="evidence" value="ECO:0007669"/>
    <property type="project" value="UniProtKB-KW"/>
</dbReference>
<evidence type="ECO:0000259" key="4">
    <source>
        <dbReference type="Pfam" id="PF01515"/>
    </source>
</evidence>
<gene>
    <name evidence="5" type="ORF">J1902_13040</name>
</gene>
<name>A0A939HIY5_9MICC</name>
<dbReference type="NCBIfam" id="NF007233">
    <property type="entry name" value="PRK09653.1"/>
    <property type="match status" value="1"/>
</dbReference>
<evidence type="ECO:0000313" key="6">
    <source>
        <dbReference type="Proteomes" id="UP000664164"/>
    </source>
</evidence>
<comment type="caution">
    <text evidence="5">The sequence shown here is derived from an EMBL/GenBank/DDBJ whole genome shotgun (WGS) entry which is preliminary data.</text>
</comment>
<organism evidence="5 6">
    <name type="scientific">Arthrobacter cavernae</name>
    <dbReference type="NCBI Taxonomy" id="2817681"/>
    <lineage>
        <taxon>Bacteria</taxon>
        <taxon>Bacillati</taxon>
        <taxon>Actinomycetota</taxon>
        <taxon>Actinomycetes</taxon>
        <taxon>Micrococcales</taxon>
        <taxon>Micrococcaceae</taxon>
        <taxon>Arthrobacter</taxon>
    </lineage>
</organism>
<reference evidence="5" key="1">
    <citation type="submission" date="2021-03" db="EMBL/GenBank/DDBJ databases">
        <title>A new species, PO-11, isolated from a karst cave deposit.</title>
        <authorList>
            <person name="Zhaoxiaoyong W."/>
        </authorList>
    </citation>
    <scope>NUCLEOTIDE SEQUENCE</scope>
    <source>
        <strain evidence="5">PO-11</strain>
    </source>
</reference>
<evidence type="ECO:0000256" key="2">
    <source>
        <dbReference type="ARBA" id="ARBA00022679"/>
    </source>
</evidence>
<dbReference type="SUPFAM" id="SSF53659">
    <property type="entry name" value="Isocitrate/Isopropylmalate dehydrogenase-like"/>
    <property type="match status" value="1"/>
</dbReference>
<dbReference type="EMBL" id="JAFNLL010000031">
    <property type="protein sequence ID" value="MBO1268882.1"/>
    <property type="molecule type" value="Genomic_DNA"/>
</dbReference>
<dbReference type="Proteomes" id="UP000664164">
    <property type="component" value="Unassembled WGS sequence"/>
</dbReference>
<dbReference type="RefSeq" id="WP_207616700.1">
    <property type="nucleotide sequence ID" value="NZ_JAFNLL010000031.1"/>
</dbReference>
<comment type="similarity">
    <text evidence="1">Belongs to the phosphate acetyltransferase and butyryltransferase family.</text>
</comment>
<dbReference type="InterPro" id="IPR012147">
    <property type="entry name" value="P_Ac_Bu_trans"/>
</dbReference>
<evidence type="ECO:0000256" key="3">
    <source>
        <dbReference type="ARBA" id="ARBA00023315"/>
    </source>
</evidence>
<dbReference type="AlphaFoldDB" id="A0A939HIY5"/>
<protein>
    <submittedName>
        <fullName evidence="5">Phosphotransacetylase</fullName>
    </submittedName>
</protein>
<keyword evidence="2" id="KW-0808">Transferase</keyword>
<dbReference type="Gene3D" id="3.40.50.10750">
    <property type="entry name" value="Isocitrate/Isopropylmalate dehydrogenase-like"/>
    <property type="match status" value="1"/>
</dbReference>
<dbReference type="InterPro" id="IPR042113">
    <property type="entry name" value="P_AcTrfase_dom1"/>
</dbReference>
<accession>A0A939HIY5</accession>
<dbReference type="PANTHER" id="PTHR43356">
    <property type="entry name" value="PHOSPHATE ACETYLTRANSFERASE"/>
    <property type="match status" value="1"/>
</dbReference>
<dbReference type="PANTHER" id="PTHR43356:SF1">
    <property type="entry name" value="PHOSPHATE ACETYLTRANSFERASE EUTD"/>
    <property type="match status" value="1"/>
</dbReference>
<dbReference type="Gene3D" id="3.40.50.10950">
    <property type="match status" value="1"/>
</dbReference>
<dbReference type="InterPro" id="IPR002505">
    <property type="entry name" value="PTA_PTB"/>
</dbReference>
<feature type="domain" description="Phosphate acetyl/butaryl transferase" evidence="4">
    <location>
        <begin position="43"/>
        <end position="350"/>
    </location>
</feature>
<evidence type="ECO:0000256" key="1">
    <source>
        <dbReference type="ARBA" id="ARBA00005656"/>
    </source>
</evidence>